<gene>
    <name evidence="2" type="ORF">FSC37_21040</name>
</gene>
<reference evidence="2 3" key="1">
    <citation type="submission" date="2019-08" db="EMBL/GenBank/DDBJ databases">
        <authorList>
            <person name="Khan S.A."/>
            <person name="Jeon C.O."/>
            <person name="Jeong S.E."/>
        </authorList>
    </citation>
    <scope>NUCLEOTIDE SEQUENCE [LARGE SCALE GENOMIC DNA]</scope>
    <source>
        <strain evidence="3">IMCC1728</strain>
    </source>
</reference>
<comment type="caution">
    <text evidence="2">The sequence shown here is derived from an EMBL/GenBank/DDBJ whole genome shotgun (WGS) entry which is preliminary data.</text>
</comment>
<name>A0A5C6U2P3_9BURK</name>
<protein>
    <submittedName>
        <fullName evidence="2">Uncharacterized protein</fullName>
    </submittedName>
</protein>
<feature type="transmembrane region" description="Helical" evidence="1">
    <location>
        <begin position="121"/>
        <end position="140"/>
    </location>
</feature>
<dbReference type="EMBL" id="VOPW01000001">
    <property type="protein sequence ID" value="TXC67282.1"/>
    <property type="molecule type" value="Genomic_DNA"/>
</dbReference>
<evidence type="ECO:0000256" key="1">
    <source>
        <dbReference type="SAM" id="Phobius"/>
    </source>
</evidence>
<dbReference type="Proteomes" id="UP000321832">
    <property type="component" value="Unassembled WGS sequence"/>
</dbReference>
<proteinExistence type="predicted"/>
<keyword evidence="1" id="KW-0472">Membrane</keyword>
<organism evidence="2 3">
    <name type="scientific">Piscinibacter aquaticus</name>
    <dbReference type="NCBI Taxonomy" id="392597"/>
    <lineage>
        <taxon>Bacteria</taxon>
        <taxon>Pseudomonadati</taxon>
        <taxon>Pseudomonadota</taxon>
        <taxon>Betaproteobacteria</taxon>
        <taxon>Burkholderiales</taxon>
        <taxon>Sphaerotilaceae</taxon>
        <taxon>Piscinibacter</taxon>
    </lineage>
</organism>
<keyword evidence="1" id="KW-1133">Transmembrane helix</keyword>
<keyword evidence="3" id="KW-1185">Reference proteome</keyword>
<dbReference type="AlphaFoldDB" id="A0A5C6U2P3"/>
<accession>A0A5C6U2P3</accession>
<evidence type="ECO:0000313" key="3">
    <source>
        <dbReference type="Proteomes" id="UP000321832"/>
    </source>
</evidence>
<feature type="transmembrane region" description="Helical" evidence="1">
    <location>
        <begin position="12"/>
        <end position="31"/>
    </location>
</feature>
<keyword evidence="1" id="KW-0812">Transmembrane</keyword>
<evidence type="ECO:0000313" key="2">
    <source>
        <dbReference type="EMBL" id="TXC67282.1"/>
    </source>
</evidence>
<feature type="transmembrane region" description="Helical" evidence="1">
    <location>
        <begin position="89"/>
        <end position="115"/>
    </location>
</feature>
<sequence length="161" mass="16445">MAGRPEQPGAALVAGAGRRLLVFLGLLWLWCRWLLSRAEADGDLPLDDLDALLPSRRGGGGVECGDSGLEAGDIAEGALEVAGAADEGALVAVPLMVVVGIAMLIATGLSVAVFGLFGVEVLLGVAVEIAFAAAGGALAFRARREGWLLHATGRTGGRCWR</sequence>